<dbReference type="GO" id="GO:0015940">
    <property type="term" value="P:pantothenate biosynthetic process"/>
    <property type="evidence" value="ECO:0007669"/>
    <property type="project" value="UniProtKB-KW"/>
</dbReference>
<evidence type="ECO:0000256" key="9">
    <source>
        <dbReference type="RuleBase" id="RU362068"/>
    </source>
</evidence>
<evidence type="ECO:0000256" key="1">
    <source>
        <dbReference type="ARBA" id="ARBA00004994"/>
    </source>
</evidence>
<comment type="pathway">
    <text evidence="1 9">Cofactor biosynthesis; (R)-pantothenate biosynthesis; (R)-pantoate from 3-methyl-2-oxobutanoate: step 2/2.</text>
</comment>
<dbReference type="InterPro" id="IPR013328">
    <property type="entry name" value="6PGD_dom2"/>
</dbReference>
<dbReference type="EC" id="1.1.1.169" evidence="3 9"/>
<keyword evidence="9" id="KW-0566">Pantothenate biosynthesis</keyword>
<organism evidence="12">
    <name type="scientific">Candidatus Electrothrix aestuarii</name>
    <dbReference type="NCBI Taxonomy" id="3062594"/>
    <lineage>
        <taxon>Bacteria</taxon>
        <taxon>Pseudomonadati</taxon>
        <taxon>Thermodesulfobacteriota</taxon>
        <taxon>Desulfobulbia</taxon>
        <taxon>Desulfobulbales</taxon>
        <taxon>Desulfobulbaceae</taxon>
        <taxon>Candidatus Electrothrix</taxon>
    </lineage>
</organism>
<reference evidence="12" key="1">
    <citation type="journal article" date="2024" name="Syst. Appl. Microbiol.">
        <title>First single-strain enrichments of Electrothrix cable bacteria, description of E. aestuarii sp. nov. and E. rattekaaiensis sp. nov., and proposal of a cable bacteria taxonomy following the rules of the SeqCode.</title>
        <authorList>
            <person name="Plum-Jensen L.E."/>
            <person name="Schramm A."/>
            <person name="Marshall I.P.G."/>
        </authorList>
    </citation>
    <scope>NUCLEOTIDE SEQUENCE</scope>
    <source>
        <strain evidence="12">Rat1</strain>
    </source>
</reference>
<dbReference type="Pfam" id="PF02558">
    <property type="entry name" value="ApbA"/>
    <property type="match status" value="1"/>
</dbReference>
<dbReference type="Gene3D" id="1.10.1040.10">
    <property type="entry name" value="N-(1-d-carboxylethyl)-l-norvaline Dehydrogenase, domain 2"/>
    <property type="match status" value="1"/>
</dbReference>
<dbReference type="InterPro" id="IPR013332">
    <property type="entry name" value="KPR_N"/>
</dbReference>
<evidence type="ECO:0000256" key="5">
    <source>
        <dbReference type="ARBA" id="ARBA00022857"/>
    </source>
</evidence>
<evidence type="ECO:0000259" key="10">
    <source>
        <dbReference type="Pfam" id="PF02558"/>
    </source>
</evidence>
<dbReference type="InterPro" id="IPR050838">
    <property type="entry name" value="Ketopantoate_reductase"/>
</dbReference>
<keyword evidence="5 9" id="KW-0521">NADP</keyword>
<accession>A0AAU8M2F4</accession>
<dbReference type="FunFam" id="1.10.1040.10:FF:000017">
    <property type="entry name" value="2-dehydropantoate 2-reductase"/>
    <property type="match status" value="1"/>
</dbReference>
<dbReference type="AlphaFoldDB" id="A0AAU8M2F4"/>
<dbReference type="PANTHER" id="PTHR43765">
    <property type="entry name" value="2-DEHYDROPANTOATE 2-REDUCTASE-RELATED"/>
    <property type="match status" value="1"/>
</dbReference>
<evidence type="ECO:0000256" key="6">
    <source>
        <dbReference type="ARBA" id="ARBA00023002"/>
    </source>
</evidence>
<comment type="similarity">
    <text evidence="2 9">Belongs to the ketopantoate reductase family.</text>
</comment>
<gene>
    <name evidence="12" type="ORF">Q3M24_11375</name>
</gene>
<evidence type="ECO:0000256" key="3">
    <source>
        <dbReference type="ARBA" id="ARBA00013014"/>
    </source>
</evidence>
<dbReference type="GO" id="GO:0005737">
    <property type="term" value="C:cytoplasm"/>
    <property type="evidence" value="ECO:0007669"/>
    <property type="project" value="TreeGrafter"/>
</dbReference>
<evidence type="ECO:0000256" key="2">
    <source>
        <dbReference type="ARBA" id="ARBA00007870"/>
    </source>
</evidence>
<comment type="function">
    <text evidence="9">Catalyzes the NADPH-dependent reduction of ketopantoate into pantoic acid.</text>
</comment>
<evidence type="ECO:0000313" key="12">
    <source>
        <dbReference type="EMBL" id="XCN75293.1"/>
    </source>
</evidence>
<evidence type="ECO:0000256" key="8">
    <source>
        <dbReference type="ARBA" id="ARBA00048793"/>
    </source>
</evidence>
<dbReference type="KEGG" id="eaj:Q3M24_11375"/>
<dbReference type="Pfam" id="PF08546">
    <property type="entry name" value="ApbA_C"/>
    <property type="match status" value="1"/>
</dbReference>
<proteinExistence type="inferred from homology"/>
<dbReference type="InterPro" id="IPR036291">
    <property type="entry name" value="NAD(P)-bd_dom_sf"/>
</dbReference>
<sequence>MKITIIGAGAMGCLFGGILSEQGQDVCLLDIREEQIKALNKQGLIIRSQNEERKIKVHAVSNPSLISKTDLAIIFVKHAQTEVAAQTAARLLNDKGYVLTLQNGMGNAEIIAKVVGKDQVLCGTTAQGAMILGLGKIQHSGQGETIIGAWQPHKNVTPSLATQVADIFTRAGISCQAVGNIEPVLWKKLCVNVGINAITALTGLRNGQLLDQEATRLLMRDLVAEAISVAQAHSVAIPSGIMEHVEQVAQATASNRSSMGQDVDEQRPTEIDAINGYVLRKAKEAGIAAPINQTIVRLIQTLQAHYSNL</sequence>
<evidence type="ECO:0000256" key="4">
    <source>
        <dbReference type="ARBA" id="ARBA00019465"/>
    </source>
</evidence>
<reference evidence="12" key="2">
    <citation type="submission" date="2024-06" db="EMBL/GenBank/DDBJ databases">
        <authorList>
            <person name="Plum-Jensen L.E."/>
            <person name="Schramm A."/>
            <person name="Marshall I.P.G."/>
        </authorList>
    </citation>
    <scope>NUCLEOTIDE SEQUENCE</scope>
    <source>
        <strain evidence="12">Rat1</strain>
    </source>
</reference>
<dbReference type="InterPro" id="IPR008927">
    <property type="entry name" value="6-PGluconate_DH-like_C_sf"/>
</dbReference>
<dbReference type="NCBIfam" id="TIGR00745">
    <property type="entry name" value="apbA_panE"/>
    <property type="match status" value="1"/>
</dbReference>
<dbReference type="SUPFAM" id="SSF48179">
    <property type="entry name" value="6-phosphogluconate dehydrogenase C-terminal domain-like"/>
    <property type="match status" value="1"/>
</dbReference>
<keyword evidence="6 9" id="KW-0560">Oxidoreductase</keyword>
<comment type="catalytic activity">
    <reaction evidence="8 9">
        <text>(R)-pantoate + NADP(+) = 2-dehydropantoate + NADPH + H(+)</text>
        <dbReference type="Rhea" id="RHEA:16233"/>
        <dbReference type="ChEBI" id="CHEBI:11561"/>
        <dbReference type="ChEBI" id="CHEBI:15378"/>
        <dbReference type="ChEBI" id="CHEBI:15980"/>
        <dbReference type="ChEBI" id="CHEBI:57783"/>
        <dbReference type="ChEBI" id="CHEBI:58349"/>
        <dbReference type="EC" id="1.1.1.169"/>
    </reaction>
</comment>
<dbReference type="InterPro" id="IPR003710">
    <property type="entry name" value="ApbA"/>
</dbReference>
<dbReference type="GO" id="GO:0050661">
    <property type="term" value="F:NADP binding"/>
    <property type="evidence" value="ECO:0007669"/>
    <property type="project" value="TreeGrafter"/>
</dbReference>
<evidence type="ECO:0000259" key="11">
    <source>
        <dbReference type="Pfam" id="PF08546"/>
    </source>
</evidence>
<evidence type="ECO:0000256" key="7">
    <source>
        <dbReference type="ARBA" id="ARBA00032024"/>
    </source>
</evidence>
<dbReference type="EMBL" id="CP159373">
    <property type="protein sequence ID" value="XCN75293.1"/>
    <property type="molecule type" value="Genomic_DNA"/>
</dbReference>
<dbReference type="GO" id="GO:0008677">
    <property type="term" value="F:2-dehydropantoate 2-reductase activity"/>
    <property type="evidence" value="ECO:0007669"/>
    <property type="project" value="UniProtKB-EC"/>
</dbReference>
<protein>
    <recommendedName>
        <fullName evidence="4 9">2-dehydropantoate 2-reductase</fullName>
        <ecNumber evidence="3 9">1.1.1.169</ecNumber>
    </recommendedName>
    <alternativeName>
        <fullName evidence="7 9">Ketopantoate reductase</fullName>
    </alternativeName>
</protein>
<feature type="domain" description="Ketopantoate reductase C-terminal" evidence="11">
    <location>
        <begin position="180"/>
        <end position="302"/>
    </location>
</feature>
<feature type="domain" description="Ketopantoate reductase N-terminal" evidence="10">
    <location>
        <begin position="3"/>
        <end position="151"/>
    </location>
</feature>
<name>A0AAU8M2F4_9BACT</name>
<dbReference type="InterPro" id="IPR013752">
    <property type="entry name" value="KPA_reductase"/>
</dbReference>
<dbReference type="SUPFAM" id="SSF51735">
    <property type="entry name" value="NAD(P)-binding Rossmann-fold domains"/>
    <property type="match status" value="1"/>
</dbReference>
<dbReference type="PANTHER" id="PTHR43765:SF2">
    <property type="entry name" value="2-DEHYDROPANTOATE 2-REDUCTASE"/>
    <property type="match status" value="1"/>
</dbReference>
<dbReference type="Gene3D" id="3.40.50.720">
    <property type="entry name" value="NAD(P)-binding Rossmann-like Domain"/>
    <property type="match status" value="1"/>
</dbReference>